<evidence type="ECO:0000313" key="5">
    <source>
        <dbReference type="Proteomes" id="UP001175271"/>
    </source>
</evidence>
<gene>
    <name evidence="4" type="ORF">QR680_013482</name>
</gene>
<reference evidence="4" key="1">
    <citation type="submission" date="2023-06" db="EMBL/GenBank/DDBJ databases">
        <title>Genomic analysis of the entomopathogenic nematode Steinernema hermaphroditum.</title>
        <authorList>
            <person name="Schwarz E.M."/>
            <person name="Heppert J.K."/>
            <person name="Baniya A."/>
            <person name="Schwartz H.T."/>
            <person name="Tan C.-H."/>
            <person name="Antoshechkin I."/>
            <person name="Sternberg P.W."/>
            <person name="Goodrich-Blair H."/>
            <person name="Dillman A.R."/>
        </authorList>
    </citation>
    <scope>NUCLEOTIDE SEQUENCE</scope>
    <source>
        <strain evidence="4">PS9179</strain>
        <tissue evidence="4">Whole animal</tissue>
    </source>
</reference>
<dbReference type="InterPro" id="IPR013128">
    <property type="entry name" value="Peptidase_C1A"/>
</dbReference>
<accession>A0AA39M2L2</accession>
<feature type="signal peptide" evidence="2">
    <location>
        <begin position="1"/>
        <end position="25"/>
    </location>
</feature>
<evidence type="ECO:0000313" key="4">
    <source>
        <dbReference type="EMBL" id="KAK0418294.1"/>
    </source>
</evidence>
<dbReference type="SUPFAM" id="SSF54001">
    <property type="entry name" value="Cysteine proteinases"/>
    <property type="match status" value="1"/>
</dbReference>
<dbReference type="AlphaFoldDB" id="A0AA39M2L2"/>
<name>A0AA39M2L2_9BILA</name>
<keyword evidence="5" id="KW-1185">Reference proteome</keyword>
<feature type="domain" description="Peptidase C1A papain C-terminal" evidence="3">
    <location>
        <begin position="62"/>
        <end position="269"/>
    </location>
</feature>
<keyword evidence="2" id="KW-0732">Signal</keyword>
<organism evidence="4 5">
    <name type="scientific">Steinernema hermaphroditum</name>
    <dbReference type="NCBI Taxonomy" id="289476"/>
    <lineage>
        <taxon>Eukaryota</taxon>
        <taxon>Metazoa</taxon>
        <taxon>Ecdysozoa</taxon>
        <taxon>Nematoda</taxon>
        <taxon>Chromadorea</taxon>
        <taxon>Rhabditida</taxon>
        <taxon>Tylenchina</taxon>
        <taxon>Panagrolaimomorpha</taxon>
        <taxon>Strongyloidoidea</taxon>
        <taxon>Steinernematidae</taxon>
        <taxon>Steinernema</taxon>
    </lineage>
</organism>
<dbReference type="PANTHER" id="PTHR12411">
    <property type="entry name" value="CYSTEINE PROTEASE FAMILY C1-RELATED"/>
    <property type="match status" value="1"/>
</dbReference>
<dbReference type="Gene3D" id="3.90.70.10">
    <property type="entry name" value="Cysteine proteinases"/>
    <property type="match status" value="1"/>
</dbReference>
<protein>
    <recommendedName>
        <fullName evidence="3">Peptidase C1A papain C-terminal domain-containing protein</fullName>
    </recommendedName>
</protein>
<evidence type="ECO:0000256" key="2">
    <source>
        <dbReference type="SAM" id="SignalP"/>
    </source>
</evidence>
<evidence type="ECO:0000256" key="1">
    <source>
        <dbReference type="ARBA" id="ARBA00008455"/>
    </source>
</evidence>
<sequence length="272" mass="30012">MLRIVATILLLSALIIVLYRLIVENEPESVEKGVRTAGGPFHVRVGTFQILKSLLGGLRRALPAEYDWRKQGLVTDVKAQGALNVSDIFAAVGAVESGCALRTGQLYTLSEQEVVDCSSRRTALYPGSTFEGILTLGGIQLNATYPYIAKDLQECRFNQSEVAVKIDGYVRLHDEDIMARYLMKHGSVVATLDARHSLRSYKSGIVTDTECSTSEFDLVALIVGFGTENGVRFWIVKNSWGKEWGEAGYFRIERGKNTCGIGSHSFAPYFFV</sequence>
<dbReference type="PROSITE" id="PS00640">
    <property type="entry name" value="THIOL_PROTEASE_ASN"/>
    <property type="match status" value="1"/>
</dbReference>
<dbReference type="GO" id="GO:0008234">
    <property type="term" value="F:cysteine-type peptidase activity"/>
    <property type="evidence" value="ECO:0007669"/>
    <property type="project" value="InterPro"/>
</dbReference>
<dbReference type="Proteomes" id="UP001175271">
    <property type="component" value="Unassembled WGS sequence"/>
</dbReference>
<comment type="caution">
    <text evidence="4">The sequence shown here is derived from an EMBL/GenBank/DDBJ whole genome shotgun (WGS) entry which is preliminary data.</text>
</comment>
<comment type="similarity">
    <text evidence="1">Belongs to the peptidase C1 family.</text>
</comment>
<feature type="chain" id="PRO_5041287029" description="Peptidase C1A papain C-terminal domain-containing protein" evidence="2">
    <location>
        <begin position="26"/>
        <end position="272"/>
    </location>
</feature>
<dbReference type="InterPro" id="IPR000668">
    <property type="entry name" value="Peptidase_C1A_C"/>
</dbReference>
<dbReference type="Pfam" id="PF00112">
    <property type="entry name" value="Peptidase_C1"/>
    <property type="match status" value="1"/>
</dbReference>
<dbReference type="CDD" id="cd02248">
    <property type="entry name" value="Peptidase_C1A"/>
    <property type="match status" value="1"/>
</dbReference>
<evidence type="ECO:0000259" key="3">
    <source>
        <dbReference type="SMART" id="SM00645"/>
    </source>
</evidence>
<dbReference type="InterPro" id="IPR038765">
    <property type="entry name" value="Papain-like_cys_pep_sf"/>
</dbReference>
<dbReference type="InterPro" id="IPR025661">
    <property type="entry name" value="Pept_asp_AS"/>
</dbReference>
<dbReference type="SMART" id="SM00645">
    <property type="entry name" value="Pept_C1"/>
    <property type="match status" value="1"/>
</dbReference>
<dbReference type="EMBL" id="JAUCMV010000002">
    <property type="protein sequence ID" value="KAK0418294.1"/>
    <property type="molecule type" value="Genomic_DNA"/>
</dbReference>
<proteinExistence type="inferred from homology"/>
<dbReference type="GO" id="GO:0006508">
    <property type="term" value="P:proteolysis"/>
    <property type="evidence" value="ECO:0007669"/>
    <property type="project" value="InterPro"/>
</dbReference>
<dbReference type="InterPro" id="IPR039417">
    <property type="entry name" value="Peptidase_C1A_papain-like"/>
</dbReference>